<accession>A0AAN6SWP3</accession>
<dbReference type="InterPro" id="IPR022770">
    <property type="entry name" value="IucA/IucC-like_C"/>
</dbReference>
<comment type="caution">
    <text evidence="3">The sequence shown here is derived from an EMBL/GenBank/DDBJ whole genome shotgun (WGS) entry which is preliminary data.</text>
</comment>
<dbReference type="Pfam" id="PF06276">
    <property type="entry name" value="FhuF"/>
    <property type="match status" value="1"/>
</dbReference>
<dbReference type="EMBL" id="MU863783">
    <property type="protein sequence ID" value="KAK4095801.1"/>
    <property type="molecule type" value="Genomic_DNA"/>
</dbReference>
<evidence type="ECO:0008006" key="5">
    <source>
        <dbReference type="Google" id="ProtNLM"/>
    </source>
</evidence>
<proteinExistence type="predicted"/>
<evidence type="ECO:0000259" key="1">
    <source>
        <dbReference type="Pfam" id="PF04183"/>
    </source>
</evidence>
<dbReference type="PANTHER" id="PTHR34384">
    <property type="entry name" value="L-2,3-DIAMINOPROPANOATE--CITRATE LIGASE"/>
    <property type="match status" value="1"/>
</dbReference>
<protein>
    <recommendedName>
        <fullName evidence="5">Siderophore synthetase component</fullName>
    </recommendedName>
</protein>
<name>A0AAN6SWP3_9PEZI</name>
<dbReference type="Gene3D" id="1.10.510.40">
    <property type="match status" value="1"/>
</dbReference>
<reference evidence="3" key="2">
    <citation type="submission" date="2023-05" db="EMBL/GenBank/DDBJ databases">
        <authorList>
            <consortium name="Lawrence Berkeley National Laboratory"/>
            <person name="Steindorff A."/>
            <person name="Hensen N."/>
            <person name="Bonometti L."/>
            <person name="Westerberg I."/>
            <person name="Brannstrom I.O."/>
            <person name="Guillou S."/>
            <person name="Cros-Aarteil S."/>
            <person name="Calhoun S."/>
            <person name="Haridas S."/>
            <person name="Kuo A."/>
            <person name="Mondo S."/>
            <person name="Pangilinan J."/>
            <person name="Riley R."/>
            <person name="Labutti K."/>
            <person name="Andreopoulos B."/>
            <person name="Lipzen A."/>
            <person name="Chen C."/>
            <person name="Yanf M."/>
            <person name="Daum C."/>
            <person name="Ng V."/>
            <person name="Clum A."/>
            <person name="Ohm R."/>
            <person name="Martin F."/>
            <person name="Silar P."/>
            <person name="Natvig D."/>
            <person name="Lalanne C."/>
            <person name="Gautier V."/>
            <person name="Ament-Velasquez S.L."/>
            <person name="Kruys A."/>
            <person name="Hutchinson M.I."/>
            <person name="Powell A.J."/>
            <person name="Barry K."/>
            <person name="Miller A.N."/>
            <person name="Grigoriev I.V."/>
            <person name="Debuchy R."/>
            <person name="Gladieux P."/>
            <person name="Thoren M.H."/>
            <person name="Johannesson H."/>
        </authorList>
    </citation>
    <scope>NUCLEOTIDE SEQUENCE</scope>
    <source>
        <strain evidence="3">CBS 757.83</strain>
    </source>
</reference>
<dbReference type="AlphaFoldDB" id="A0AAN6SWP3"/>
<gene>
    <name evidence="3" type="ORF">N658DRAFT_562857</name>
</gene>
<feature type="domain" description="Aerobactin siderophore biosynthesis IucA/IucC-like C-terminal" evidence="2">
    <location>
        <begin position="419"/>
        <end position="575"/>
    </location>
</feature>
<feature type="domain" description="Aerobactin siderophore biosynthesis IucA/IucC N-terminal" evidence="1">
    <location>
        <begin position="178"/>
        <end position="393"/>
    </location>
</feature>
<dbReference type="PANTHER" id="PTHR34384:SF5">
    <property type="entry name" value="L-2,3-DIAMINOPROPANOATE--CITRATE LIGASE"/>
    <property type="match status" value="1"/>
</dbReference>
<dbReference type="InterPro" id="IPR037455">
    <property type="entry name" value="LucA/IucC-like"/>
</dbReference>
<sequence>MRFAGVMDQGGTIQNGLNLAQRAAMETTSRLITALVSDGLVHVIVKDGRLPDSVSTLTLASPTDRDKSSACIEISLRRGTGYKLMLPKKPGESTVVTPPLEPSDIAGPVVIQATAGSDSPQRFVYRPEQVFDVVAPWIRLDQAIASKLRSELENSADNQEHWFKFESLQAPLRLGSPLIEWEQRVIKGHPTHPMHRSFCANGPPNPDIGDIEEFLKAKVIIISVPRSRIHLDGPFKESIAPLVRRLNIATEAIPPERVLLPCFAAQLPTIHRYFGTDAVREGSSELEGLRQASMRTICFPNFSFHVKMALSFTITSAMRTMTPWTTRMCIEVSRLLEDIVDPELLWIARKRAAACSADPDFEVAKHLSVMLREDPEPRARKLGQCLVLPAALFEAPGEDRVVRAVALFNLGLTLGPRKEWFRNYARLYLRAVLPLLLSHGICLEAHMQNVLARFDVETGALRGFVYRDMGGLRMHVPTMEARGVRIESADLVPGSVVLTDDLEAVWANAYHSFENHMGGALRGLGLQWEGGWDIFREELMGALDASPDPDNKAADLLDFMVQPTVKRKAFLRMKIAGVYRGLYVEPGPMASCSKRGREMEANLT</sequence>
<organism evidence="3 4">
    <name type="scientific">Parathielavia hyrcaniae</name>
    <dbReference type="NCBI Taxonomy" id="113614"/>
    <lineage>
        <taxon>Eukaryota</taxon>
        <taxon>Fungi</taxon>
        <taxon>Dikarya</taxon>
        <taxon>Ascomycota</taxon>
        <taxon>Pezizomycotina</taxon>
        <taxon>Sordariomycetes</taxon>
        <taxon>Sordariomycetidae</taxon>
        <taxon>Sordariales</taxon>
        <taxon>Chaetomiaceae</taxon>
        <taxon>Parathielavia</taxon>
    </lineage>
</organism>
<evidence type="ECO:0000313" key="4">
    <source>
        <dbReference type="Proteomes" id="UP001305647"/>
    </source>
</evidence>
<evidence type="ECO:0000259" key="2">
    <source>
        <dbReference type="Pfam" id="PF06276"/>
    </source>
</evidence>
<dbReference type="GO" id="GO:0016881">
    <property type="term" value="F:acid-amino acid ligase activity"/>
    <property type="evidence" value="ECO:0007669"/>
    <property type="project" value="UniProtKB-ARBA"/>
</dbReference>
<dbReference type="InterPro" id="IPR007310">
    <property type="entry name" value="Aerobactin_biosyn_IucA/IucC_N"/>
</dbReference>
<reference evidence="3" key="1">
    <citation type="journal article" date="2023" name="Mol. Phylogenet. Evol.">
        <title>Genome-scale phylogeny and comparative genomics of the fungal order Sordariales.</title>
        <authorList>
            <person name="Hensen N."/>
            <person name="Bonometti L."/>
            <person name="Westerberg I."/>
            <person name="Brannstrom I.O."/>
            <person name="Guillou S."/>
            <person name="Cros-Aarteil S."/>
            <person name="Calhoun S."/>
            <person name="Haridas S."/>
            <person name="Kuo A."/>
            <person name="Mondo S."/>
            <person name="Pangilinan J."/>
            <person name="Riley R."/>
            <person name="LaButti K."/>
            <person name="Andreopoulos B."/>
            <person name="Lipzen A."/>
            <person name="Chen C."/>
            <person name="Yan M."/>
            <person name="Daum C."/>
            <person name="Ng V."/>
            <person name="Clum A."/>
            <person name="Steindorff A."/>
            <person name="Ohm R.A."/>
            <person name="Martin F."/>
            <person name="Silar P."/>
            <person name="Natvig D.O."/>
            <person name="Lalanne C."/>
            <person name="Gautier V."/>
            <person name="Ament-Velasquez S.L."/>
            <person name="Kruys A."/>
            <person name="Hutchinson M.I."/>
            <person name="Powell A.J."/>
            <person name="Barry K."/>
            <person name="Miller A.N."/>
            <person name="Grigoriev I.V."/>
            <person name="Debuchy R."/>
            <person name="Gladieux P."/>
            <person name="Hiltunen Thoren M."/>
            <person name="Johannesson H."/>
        </authorList>
    </citation>
    <scope>NUCLEOTIDE SEQUENCE</scope>
    <source>
        <strain evidence="3">CBS 757.83</strain>
    </source>
</reference>
<dbReference type="GO" id="GO:0019290">
    <property type="term" value="P:siderophore biosynthetic process"/>
    <property type="evidence" value="ECO:0007669"/>
    <property type="project" value="InterPro"/>
</dbReference>
<evidence type="ECO:0000313" key="3">
    <source>
        <dbReference type="EMBL" id="KAK4095801.1"/>
    </source>
</evidence>
<keyword evidence="4" id="KW-1185">Reference proteome</keyword>
<dbReference type="Proteomes" id="UP001305647">
    <property type="component" value="Unassembled WGS sequence"/>
</dbReference>
<dbReference type="Pfam" id="PF04183">
    <property type="entry name" value="IucA_IucC"/>
    <property type="match status" value="1"/>
</dbReference>